<dbReference type="EMBL" id="CAEFZW010000002">
    <property type="protein sequence ID" value="CAB4252743.1"/>
    <property type="molecule type" value="Genomic_DNA"/>
</dbReference>
<dbReference type="Gene3D" id="3.20.140.10">
    <property type="entry name" value="nicotinate phosphoribosyltransferase"/>
    <property type="match status" value="1"/>
</dbReference>
<evidence type="ECO:0000256" key="8">
    <source>
        <dbReference type="ARBA" id="ARBA00048668"/>
    </source>
</evidence>
<dbReference type="Pfam" id="PF17767">
    <property type="entry name" value="NAPRTase_N"/>
    <property type="match status" value="1"/>
</dbReference>
<dbReference type="GO" id="GO:0034355">
    <property type="term" value="P:NAD+ biosynthetic process via the salvage pathway"/>
    <property type="evidence" value="ECO:0007669"/>
    <property type="project" value="TreeGrafter"/>
</dbReference>
<feature type="domain" description="Nicotinate phosphoribosyltransferase N-terminal" evidence="11">
    <location>
        <begin position="10"/>
        <end position="141"/>
    </location>
</feature>
<dbReference type="GO" id="GO:0005829">
    <property type="term" value="C:cytosol"/>
    <property type="evidence" value="ECO:0007669"/>
    <property type="project" value="TreeGrafter"/>
</dbReference>
<name>A0A8H2VCJ9_9SACH</name>
<feature type="domain" description="Nicotinate/nicotinamide phosphoribosyltransferase" evidence="10">
    <location>
        <begin position="174"/>
        <end position="414"/>
    </location>
</feature>
<dbReference type="InterPro" id="IPR007229">
    <property type="entry name" value="Nic_PRibTrfase-Fam"/>
</dbReference>
<dbReference type="PANTHER" id="PTHR11098">
    <property type="entry name" value="NICOTINATE PHOSPHORIBOSYLTRANSFERASE"/>
    <property type="match status" value="1"/>
</dbReference>
<keyword evidence="4" id="KW-0597">Phosphoprotein</keyword>
<dbReference type="GO" id="GO:0016757">
    <property type="term" value="F:glycosyltransferase activity"/>
    <property type="evidence" value="ECO:0007669"/>
    <property type="project" value="UniProtKB-KW"/>
</dbReference>
<evidence type="ECO:0000256" key="5">
    <source>
        <dbReference type="ARBA" id="ARBA00022598"/>
    </source>
</evidence>
<dbReference type="InterPro" id="IPR041525">
    <property type="entry name" value="N/Namide_PRibTrfase"/>
</dbReference>
<evidence type="ECO:0000256" key="1">
    <source>
        <dbReference type="ARBA" id="ARBA00004952"/>
    </source>
</evidence>
<dbReference type="SUPFAM" id="SSF51690">
    <property type="entry name" value="Nicotinate/Quinolinate PRTase C-terminal domain-like"/>
    <property type="match status" value="1"/>
</dbReference>
<evidence type="ECO:0000256" key="6">
    <source>
        <dbReference type="ARBA" id="ARBA00022642"/>
    </source>
</evidence>
<evidence type="ECO:0000259" key="11">
    <source>
        <dbReference type="Pfam" id="PF17767"/>
    </source>
</evidence>
<reference evidence="12 13" key="1">
    <citation type="submission" date="2020-05" db="EMBL/GenBank/DDBJ databases">
        <authorList>
            <person name="Casaregola S."/>
            <person name="Devillers H."/>
            <person name="Grondin C."/>
        </authorList>
    </citation>
    <scope>NUCLEOTIDE SEQUENCE [LARGE SCALE GENOMIC DNA]</scope>
    <source>
        <strain evidence="12 13">CLIB 1767</strain>
    </source>
</reference>
<evidence type="ECO:0000313" key="12">
    <source>
        <dbReference type="EMBL" id="CAB4252743.1"/>
    </source>
</evidence>
<dbReference type="GO" id="GO:0004516">
    <property type="term" value="F:nicotinate phosphoribosyltransferase activity"/>
    <property type="evidence" value="ECO:0007669"/>
    <property type="project" value="UniProtKB-UniRule"/>
</dbReference>
<dbReference type="InterPro" id="IPR036068">
    <property type="entry name" value="Nicotinate_pribotase-like_C"/>
</dbReference>
<keyword evidence="6 9" id="KW-0662">Pyridine nucleotide biosynthesis</keyword>
<evidence type="ECO:0000313" key="13">
    <source>
        <dbReference type="Proteomes" id="UP000644660"/>
    </source>
</evidence>
<evidence type="ECO:0000256" key="2">
    <source>
        <dbReference type="ARBA" id="ARBA00010897"/>
    </source>
</evidence>
<comment type="PTM">
    <text evidence="9">Transiently phosphorylated on a His residue during the reaction cycle. Phosphorylation strongly increases the affinity for substrates and increases the rate of nicotinate D-ribonucleotide production. Dephosphorylation regenerates the low-affinity form of the enzyme, leading to product release.</text>
</comment>
<evidence type="ECO:0000259" key="10">
    <source>
        <dbReference type="Pfam" id="PF04095"/>
    </source>
</evidence>
<keyword evidence="7 12" id="KW-0808">Transferase</keyword>
<evidence type="ECO:0000256" key="9">
    <source>
        <dbReference type="RuleBase" id="RU003838"/>
    </source>
</evidence>
<comment type="pathway">
    <text evidence="1 9">Cofactor biosynthesis; NAD(+) biosynthesis; nicotinate D-ribonucleotide from nicotinate: step 1/1.</text>
</comment>
<dbReference type="PIRSF" id="PIRSF000484">
    <property type="entry name" value="NAPRT"/>
    <property type="match status" value="1"/>
</dbReference>
<comment type="catalytic activity">
    <reaction evidence="8 9">
        <text>5-phospho-alpha-D-ribose 1-diphosphate + nicotinate + ATP + H2O = nicotinate beta-D-ribonucleotide + ADP + phosphate + diphosphate</text>
        <dbReference type="Rhea" id="RHEA:36163"/>
        <dbReference type="ChEBI" id="CHEBI:15377"/>
        <dbReference type="ChEBI" id="CHEBI:30616"/>
        <dbReference type="ChEBI" id="CHEBI:32544"/>
        <dbReference type="ChEBI" id="CHEBI:33019"/>
        <dbReference type="ChEBI" id="CHEBI:43474"/>
        <dbReference type="ChEBI" id="CHEBI:57502"/>
        <dbReference type="ChEBI" id="CHEBI:58017"/>
        <dbReference type="ChEBI" id="CHEBI:456216"/>
        <dbReference type="EC" id="6.3.4.21"/>
    </reaction>
</comment>
<accession>A0A8H2VCJ9</accession>
<protein>
    <recommendedName>
        <fullName evidence="3 9">Nicotinate phosphoribosyltransferase</fullName>
        <ecNumber evidence="3 9">6.3.4.21</ecNumber>
    </recommendedName>
</protein>
<dbReference type="InterPro" id="IPR006406">
    <property type="entry name" value="Nic_PRibTrfase"/>
</dbReference>
<keyword evidence="13" id="KW-1185">Reference proteome</keyword>
<dbReference type="EC" id="6.3.4.21" evidence="3 9"/>
<comment type="function">
    <text evidence="9">Catalyzes the synthesis of beta-nicotinate D-ribonucleotide from nicotinate and 5-phospho-D-ribose 1-phosphate at the expense of ATP.</text>
</comment>
<evidence type="ECO:0000256" key="3">
    <source>
        <dbReference type="ARBA" id="ARBA00013236"/>
    </source>
</evidence>
<dbReference type="Proteomes" id="UP000644660">
    <property type="component" value="Unassembled WGS sequence"/>
</dbReference>
<dbReference type="NCBIfam" id="TIGR01514">
    <property type="entry name" value="NAPRTase"/>
    <property type="match status" value="1"/>
</dbReference>
<keyword evidence="12" id="KW-0328">Glycosyltransferase</keyword>
<gene>
    <name evidence="12" type="ORF">KABA2_02S03322</name>
</gene>
<dbReference type="UniPathway" id="UPA00253">
    <property type="reaction ID" value="UER00457"/>
</dbReference>
<organism evidence="12 13">
    <name type="scientific">Maudiozyma barnettii</name>
    <dbReference type="NCBI Taxonomy" id="61262"/>
    <lineage>
        <taxon>Eukaryota</taxon>
        <taxon>Fungi</taxon>
        <taxon>Dikarya</taxon>
        <taxon>Ascomycota</taxon>
        <taxon>Saccharomycotina</taxon>
        <taxon>Saccharomycetes</taxon>
        <taxon>Saccharomycetales</taxon>
        <taxon>Saccharomycetaceae</taxon>
        <taxon>Maudiozyma</taxon>
    </lineage>
</organism>
<comment type="similarity">
    <text evidence="2 9">Belongs to the NAPRTase family.</text>
</comment>
<evidence type="ECO:0000256" key="7">
    <source>
        <dbReference type="ARBA" id="ARBA00022679"/>
    </source>
</evidence>
<dbReference type="GeneID" id="64855877"/>
<sequence>MSEQVITSFLDTDMYKLTMHAAVFLHFPDAKVTYKYTNRSSQLSFNEAAIDWLKTQINLLGNIRFTPDEITYLQKEIPYLPKTYIDFISNSGFKLKPEEHITFKTEAFEQNGETRYNIDLFISGLWTDTILYEIPLLALVSEAYFKFIDTDWNYEGQVEKAKQKALTLMENGLKFSEFGTRRRRSYHTQQLVLQGIMEAVATNKDKYENILLGSSNVLFAKNFNIKPIGTVAHEWIMGIAALTDDYINANKNSMKYWVDTFGPQHAGLALTDTFGTDDFLKSFLPPYSDCYIGVRQDSGDPAKYTEKIAHHYHDVLKVPKFSKVLCYSDSLNVEKAITYGKVAKENGMIATFGIGTNFTNDFQLKSNYEIKSEPLNIVIKLLNVNGNHAIKISDNLGKNMGDPATVKRVKEELGYVERKWSGDNEAHRWSA</sequence>
<evidence type="ECO:0000256" key="4">
    <source>
        <dbReference type="ARBA" id="ARBA00022553"/>
    </source>
</evidence>
<keyword evidence="5 9" id="KW-0436">Ligase</keyword>
<dbReference type="SUPFAM" id="SSF54675">
    <property type="entry name" value="Nicotinate/Quinolinate PRTase N-terminal domain-like"/>
    <property type="match status" value="1"/>
</dbReference>
<dbReference type="InterPro" id="IPR040727">
    <property type="entry name" value="NAPRTase_N"/>
</dbReference>
<proteinExistence type="inferred from homology"/>
<comment type="caution">
    <text evidence="12">The sequence shown here is derived from an EMBL/GenBank/DDBJ whole genome shotgun (WGS) entry which is preliminary data.</text>
</comment>
<dbReference type="AlphaFoldDB" id="A0A8H2VCJ9"/>
<dbReference type="FunFam" id="3.20.140.10:FF:000009">
    <property type="entry name" value="Nicotinate phosphoribosyltransferase"/>
    <property type="match status" value="1"/>
</dbReference>
<dbReference type="RefSeq" id="XP_041404781.1">
    <property type="nucleotide sequence ID" value="XM_041548847.1"/>
</dbReference>
<dbReference type="PANTHER" id="PTHR11098:SF1">
    <property type="entry name" value="NICOTINATE PHOSPHORIBOSYLTRANSFERASE"/>
    <property type="match status" value="1"/>
</dbReference>
<dbReference type="Pfam" id="PF04095">
    <property type="entry name" value="NAPRTase"/>
    <property type="match status" value="1"/>
</dbReference>